<evidence type="ECO:0000313" key="1">
    <source>
        <dbReference type="EMBL" id="CAF3782332.1"/>
    </source>
</evidence>
<evidence type="ECO:0000313" key="2">
    <source>
        <dbReference type="Proteomes" id="UP000663836"/>
    </source>
</evidence>
<dbReference type="AlphaFoldDB" id="A0A819ASQ5"/>
<dbReference type="EMBL" id="CAJOBD010001279">
    <property type="protein sequence ID" value="CAF3782332.1"/>
    <property type="molecule type" value="Genomic_DNA"/>
</dbReference>
<feature type="non-terminal residue" evidence="1">
    <location>
        <position position="1"/>
    </location>
</feature>
<comment type="caution">
    <text evidence="1">The sequence shown here is derived from an EMBL/GenBank/DDBJ whole genome shotgun (WGS) entry which is preliminary data.</text>
</comment>
<organism evidence="1 2">
    <name type="scientific">Rotaria sordida</name>
    <dbReference type="NCBI Taxonomy" id="392033"/>
    <lineage>
        <taxon>Eukaryota</taxon>
        <taxon>Metazoa</taxon>
        <taxon>Spiralia</taxon>
        <taxon>Gnathifera</taxon>
        <taxon>Rotifera</taxon>
        <taxon>Eurotatoria</taxon>
        <taxon>Bdelloidea</taxon>
        <taxon>Philodinida</taxon>
        <taxon>Philodinidae</taxon>
        <taxon>Rotaria</taxon>
    </lineage>
</organism>
<protein>
    <submittedName>
        <fullName evidence="1">Uncharacterized protein</fullName>
    </submittedName>
</protein>
<dbReference type="Proteomes" id="UP000663836">
    <property type="component" value="Unassembled WGS sequence"/>
</dbReference>
<reference evidence="1" key="1">
    <citation type="submission" date="2021-02" db="EMBL/GenBank/DDBJ databases">
        <authorList>
            <person name="Nowell W R."/>
        </authorList>
    </citation>
    <scope>NUCLEOTIDE SEQUENCE</scope>
</reference>
<gene>
    <name evidence="1" type="ORF">JBS370_LOCUS14291</name>
</gene>
<proteinExistence type="predicted"/>
<accession>A0A819ASQ5</accession>
<sequence length="190" mass="20808">NKGYCPFQVDATNAQSTSTNYTRVAPLASLHNASPQCLNQTTSSSSTFNSSQDSLSVLYKDPIDRMSFDDENNYSELKSFDSAEEPINFQQDNKLHVLPSLPSPDILPPFSIYIRNAISTALDWDSNRCKDSVSQANSSVVDQITIAGTHDTVVVMVLFGLTFSRPKSDITLAYPILVSMAILNTIPCMG</sequence>
<name>A0A819ASQ5_9BILA</name>